<dbReference type="Pfam" id="PF00795">
    <property type="entry name" value="CN_hydrolase"/>
    <property type="match status" value="1"/>
</dbReference>
<organism evidence="2 3">
    <name type="scientific">Protomyces lactucae-debilis</name>
    <dbReference type="NCBI Taxonomy" id="2754530"/>
    <lineage>
        <taxon>Eukaryota</taxon>
        <taxon>Fungi</taxon>
        <taxon>Dikarya</taxon>
        <taxon>Ascomycota</taxon>
        <taxon>Taphrinomycotina</taxon>
        <taxon>Taphrinomycetes</taxon>
        <taxon>Taphrinales</taxon>
        <taxon>Protomycetaceae</taxon>
        <taxon>Protomyces</taxon>
    </lineage>
</organism>
<dbReference type="GO" id="GO:0030163">
    <property type="term" value="P:protein catabolic process"/>
    <property type="evidence" value="ECO:0007669"/>
    <property type="project" value="TreeGrafter"/>
</dbReference>
<dbReference type="GO" id="GO:0070773">
    <property type="term" value="F:protein-N-terminal glutamine amidohydrolase activity"/>
    <property type="evidence" value="ECO:0007669"/>
    <property type="project" value="InterPro"/>
</dbReference>
<feature type="domain" description="CN hydrolase" evidence="1">
    <location>
        <begin position="1"/>
        <end position="271"/>
    </location>
</feature>
<dbReference type="STRING" id="56484.A0A1Y2FUU6"/>
<dbReference type="PANTHER" id="PTHR11750:SF26">
    <property type="entry name" value="PROTEIN N-TERMINAL AMIDASE"/>
    <property type="match status" value="1"/>
</dbReference>
<protein>
    <submittedName>
        <fullName evidence="2">Carbon-nitrogen hydrolase</fullName>
    </submittedName>
</protein>
<dbReference type="PANTHER" id="PTHR11750">
    <property type="entry name" value="PROTEIN N-TERMINAL AMIDASE"/>
    <property type="match status" value="1"/>
</dbReference>
<dbReference type="GO" id="GO:0008418">
    <property type="term" value="F:protein-N-terminal asparagine amidohydrolase activity"/>
    <property type="evidence" value="ECO:0007669"/>
    <property type="project" value="InterPro"/>
</dbReference>
<evidence type="ECO:0000313" key="2">
    <source>
        <dbReference type="EMBL" id="ORY87781.1"/>
    </source>
</evidence>
<dbReference type="OMA" id="VKILCWD"/>
<accession>A0A1Y2FUU6</accession>
<dbReference type="AlphaFoldDB" id="A0A1Y2FUU6"/>
<dbReference type="Proteomes" id="UP000193685">
    <property type="component" value="Unassembled WGS sequence"/>
</dbReference>
<evidence type="ECO:0000313" key="3">
    <source>
        <dbReference type="Proteomes" id="UP000193685"/>
    </source>
</evidence>
<sequence length="277" mass="30635">MRIAVLQYTPRLGDIQRNKATCYGLLRSLIREKAQVDLVIMPELALSGYNHSSRQAIEPYLEISGEGSSFEFAADLSRTLSASVVIGYPERSGDKCYNSAMIVNSKYQDGLLSNYRKKHLFSTDESWAHEGPSFCSIALPFRRAGALQTVTAAVGICMDLNPHQFLAPWDAYEFGHHVIESKATLVLVPMAWLKSSDDQDPLSTMKYWLRRLGPAWAERTNLVFVAANFTGSEGTAEYAGNSCVVAQIGGLLTILGKLDREDGLIDVKLGRFGINFE</sequence>
<dbReference type="OrthoDB" id="201515at2759"/>
<evidence type="ECO:0000259" key="1">
    <source>
        <dbReference type="PROSITE" id="PS50263"/>
    </source>
</evidence>
<dbReference type="InterPro" id="IPR003010">
    <property type="entry name" value="C-N_Hydrolase"/>
</dbReference>
<keyword evidence="3" id="KW-1185">Reference proteome</keyword>
<name>A0A1Y2FUU6_PROLT</name>
<dbReference type="InterPro" id="IPR039703">
    <property type="entry name" value="Nta1"/>
</dbReference>
<gene>
    <name evidence="2" type="ORF">BCR37DRAFT_375673</name>
</gene>
<comment type="caution">
    <text evidence="2">The sequence shown here is derived from an EMBL/GenBank/DDBJ whole genome shotgun (WGS) entry which is preliminary data.</text>
</comment>
<dbReference type="GeneID" id="63785029"/>
<dbReference type="SUPFAM" id="SSF56317">
    <property type="entry name" value="Carbon-nitrogen hydrolase"/>
    <property type="match status" value="1"/>
</dbReference>
<dbReference type="Gene3D" id="3.60.110.10">
    <property type="entry name" value="Carbon-nitrogen hydrolase"/>
    <property type="match status" value="1"/>
</dbReference>
<keyword evidence="2" id="KW-0378">Hydrolase</keyword>
<dbReference type="InterPro" id="IPR036526">
    <property type="entry name" value="C-N_Hydrolase_sf"/>
</dbReference>
<dbReference type="EMBL" id="MCFI01000001">
    <property type="protein sequence ID" value="ORY87781.1"/>
    <property type="molecule type" value="Genomic_DNA"/>
</dbReference>
<proteinExistence type="predicted"/>
<dbReference type="RefSeq" id="XP_040728276.1">
    <property type="nucleotide sequence ID" value="XM_040868430.1"/>
</dbReference>
<dbReference type="PROSITE" id="PS50263">
    <property type="entry name" value="CN_HYDROLASE"/>
    <property type="match status" value="1"/>
</dbReference>
<reference evidence="2 3" key="1">
    <citation type="submission" date="2016-07" db="EMBL/GenBank/DDBJ databases">
        <title>Pervasive Adenine N6-methylation of Active Genes in Fungi.</title>
        <authorList>
            <consortium name="DOE Joint Genome Institute"/>
            <person name="Mondo S.J."/>
            <person name="Dannebaum R.O."/>
            <person name="Kuo R.C."/>
            <person name="Labutti K."/>
            <person name="Haridas S."/>
            <person name="Kuo A."/>
            <person name="Salamov A."/>
            <person name="Ahrendt S.R."/>
            <person name="Lipzen A."/>
            <person name="Sullivan W."/>
            <person name="Andreopoulos W.B."/>
            <person name="Clum A."/>
            <person name="Lindquist E."/>
            <person name="Daum C."/>
            <person name="Ramamoorthy G.K."/>
            <person name="Gryganskyi A."/>
            <person name="Culley D."/>
            <person name="Magnuson J.K."/>
            <person name="James T.Y."/>
            <person name="O'Malley M.A."/>
            <person name="Stajich J.E."/>
            <person name="Spatafora J.W."/>
            <person name="Visel A."/>
            <person name="Grigoriev I.V."/>
        </authorList>
    </citation>
    <scope>NUCLEOTIDE SEQUENCE [LARGE SCALE GENOMIC DNA]</scope>
    <source>
        <strain evidence="2 3">12-1054</strain>
    </source>
</reference>